<dbReference type="InterPro" id="IPR023058">
    <property type="entry name" value="PPIase_PpiC_CS"/>
</dbReference>
<evidence type="ECO:0000256" key="6">
    <source>
        <dbReference type="ARBA" id="ARBA00023235"/>
    </source>
</evidence>
<dbReference type="AlphaFoldDB" id="A0A059ZS10"/>
<dbReference type="InterPro" id="IPR023034">
    <property type="entry name" value="PPIase_SurA"/>
</dbReference>
<dbReference type="GO" id="GO:0043165">
    <property type="term" value="P:Gram-negative-bacterium-type cell outer membrane assembly"/>
    <property type="evidence" value="ECO:0007669"/>
    <property type="project" value="InterPro"/>
</dbReference>
<evidence type="ECO:0000313" key="10">
    <source>
        <dbReference type="Proteomes" id="UP000005522"/>
    </source>
</evidence>
<dbReference type="HAMAP" id="MF_01183">
    <property type="entry name" value="Chaperone_SurA"/>
    <property type="match status" value="1"/>
</dbReference>
<sequence length="479" mass="52189" precursor="true">MSHPRLALALAVALNSICTVGLADTPFVNRDSLLAPSVLVKQAPATSASDRVYSESSDLAPSVAPLPSNAEDLDKVVAVVNDDIITSLQLAQRVAAIRARLQQQDPNALPPEEVLRRQVLQQMILQDVELQIAKRAGIKVDQATLDQAIGNIARANNLTPDQLRQALAQQGQSWTQFEDDLRDRILVDRLTQQEVESRIHIGPDEVKTFARQLKELGGVSFDLQQIFIPLPDNPTPDAISAARRQAQEIRDRLEAGASFSRLAAEVSSSRDALQGGRLGWVKAAELPPAISQTLMSLKPGEISPVIPGPTGFHIFKVLDTKHEEPTVTEVKAAAIVLRASNGLQLQEAEARAQDIETALQGGTRFSELARRYSQDPSTAAAGGELGWVAPGKLPDELERTLLALQPGAVSSPVRVGDAIYILQAQAQRQVPVGDEQILAAARMQLYNRIARQRLEEWQRRIRDGAYVEILDPSLRSQDA</sequence>
<evidence type="ECO:0000256" key="2">
    <source>
        <dbReference type="ARBA" id="ARBA00022737"/>
    </source>
</evidence>
<dbReference type="Proteomes" id="UP000005522">
    <property type="component" value="Chromosome"/>
</dbReference>
<dbReference type="HOGENOM" id="CLU_034646_11_0_6"/>
<protein>
    <recommendedName>
        <fullName evidence="7">Chaperone SurA</fullName>
    </recommendedName>
    <alternativeName>
        <fullName evidence="7">Peptidyl-prolyl cis-trans isomerase SurA</fullName>
        <shortName evidence="7">PPIase SurA</shortName>
        <ecNumber evidence="7">5.2.1.8</ecNumber>
    </alternativeName>
    <alternativeName>
        <fullName evidence="7">Rotamase SurA</fullName>
    </alternativeName>
</protein>
<dbReference type="PANTHER" id="PTHR47637">
    <property type="entry name" value="CHAPERONE SURA"/>
    <property type="match status" value="1"/>
</dbReference>
<keyword evidence="6 7" id="KW-0413">Isomerase</keyword>
<gene>
    <name evidence="7" type="primary">surA</name>
    <name evidence="9" type="ORF">Acaty_c0388</name>
</gene>
<comment type="catalytic activity">
    <reaction evidence="7">
        <text>[protein]-peptidylproline (omega=180) = [protein]-peptidylproline (omega=0)</text>
        <dbReference type="Rhea" id="RHEA:16237"/>
        <dbReference type="Rhea" id="RHEA-COMP:10747"/>
        <dbReference type="Rhea" id="RHEA-COMP:10748"/>
        <dbReference type="ChEBI" id="CHEBI:83833"/>
        <dbReference type="ChEBI" id="CHEBI:83834"/>
        <dbReference type="EC" id="5.2.1.8"/>
    </reaction>
</comment>
<keyword evidence="5 7" id="KW-0143">Chaperone</keyword>
<dbReference type="PANTHER" id="PTHR47637:SF1">
    <property type="entry name" value="CHAPERONE SURA"/>
    <property type="match status" value="1"/>
</dbReference>
<dbReference type="GO" id="GO:0042277">
    <property type="term" value="F:peptide binding"/>
    <property type="evidence" value="ECO:0007669"/>
    <property type="project" value="InterPro"/>
</dbReference>
<evidence type="ECO:0000259" key="8">
    <source>
        <dbReference type="PROSITE" id="PS50198"/>
    </source>
</evidence>
<feature type="chain" id="PRO_5008980242" description="Chaperone SurA" evidence="7">
    <location>
        <begin position="24"/>
        <end position="479"/>
    </location>
</feature>
<dbReference type="InterPro" id="IPR000297">
    <property type="entry name" value="PPIase_PpiC"/>
</dbReference>
<dbReference type="GO" id="GO:0030288">
    <property type="term" value="C:outer membrane-bounded periplasmic space"/>
    <property type="evidence" value="ECO:0007669"/>
    <property type="project" value="InterPro"/>
</dbReference>
<keyword evidence="1 7" id="KW-0732">Signal</keyword>
<dbReference type="InterPro" id="IPR015391">
    <property type="entry name" value="SurA_N"/>
</dbReference>
<dbReference type="EC" id="5.2.1.8" evidence="7"/>
<dbReference type="SUPFAM" id="SSF54534">
    <property type="entry name" value="FKBP-like"/>
    <property type="match status" value="2"/>
</dbReference>
<dbReference type="eggNOG" id="COG0760">
    <property type="taxonomic scope" value="Bacteria"/>
</dbReference>
<dbReference type="Pfam" id="PF09312">
    <property type="entry name" value="SurA_N"/>
    <property type="match status" value="1"/>
</dbReference>
<keyword evidence="2 7" id="KW-0677">Repeat</keyword>
<comment type="subcellular location">
    <subcellularLocation>
        <location evidence="7">Periplasm</location>
    </subcellularLocation>
    <text evidence="7">Is capable of associating with the outer membrane.</text>
</comment>
<dbReference type="RefSeq" id="WP_004870447.1">
    <property type="nucleotide sequence ID" value="NZ_CP005986.1"/>
</dbReference>
<feature type="domain" description="PpiC" evidence="8">
    <location>
        <begin position="327"/>
        <end position="426"/>
    </location>
</feature>
<keyword evidence="3 7" id="KW-0574">Periplasm</keyword>
<evidence type="ECO:0000256" key="7">
    <source>
        <dbReference type="HAMAP-Rule" id="MF_01183"/>
    </source>
</evidence>
<evidence type="ECO:0000313" key="9">
    <source>
        <dbReference type="EMBL" id="AIA54278.1"/>
    </source>
</evidence>
<dbReference type="EMBL" id="CP005986">
    <property type="protein sequence ID" value="AIA54278.1"/>
    <property type="molecule type" value="Genomic_DNA"/>
</dbReference>
<feature type="signal peptide" evidence="7">
    <location>
        <begin position="1"/>
        <end position="23"/>
    </location>
</feature>
<dbReference type="PROSITE" id="PS01096">
    <property type="entry name" value="PPIC_PPIASE_1"/>
    <property type="match status" value="1"/>
</dbReference>
<dbReference type="GO" id="GO:0003755">
    <property type="term" value="F:peptidyl-prolyl cis-trans isomerase activity"/>
    <property type="evidence" value="ECO:0007669"/>
    <property type="project" value="UniProtKB-UniRule"/>
</dbReference>
<evidence type="ECO:0000256" key="4">
    <source>
        <dbReference type="ARBA" id="ARBA00023110"/>
    </source>
</evidence>
<evidence type="ECO:0000256" key="1">
    <source>
        <dbReference type="ARBA" id="ARBA00022729"/>
    </source>
</evidence>
<proteinExistence type="inferred from homology"/>
<dbReference type="GO" id="GO:0050821">
    <property type="term" value="P:protein stabilization"/>
    <property type="evidence" value="ECO:0007669"/>
    <property type="project" value="InterPro"/>
</dbReference>
<organism evidence="9 10">
    <name type="scientific">Acidithiobacillus caldus (strain ATCC 51756 / DSM 8584 / KU)</name>
    <dbReference type="NCBI Taxonomy" id="637389"/>
    <lineage>
        <taxon>Bacteria</taxon>
        <taxon>Pseudomonadati</taxon>
        <taxon>Pseudomonadota</taxon>
        <taxon>Acidithiobacillia</taxon>
        <taxon>Acidithiobacillales</taxon>
        <taxon>Acidithiobacillaceae</taxon>
        <taxon>Acidithiobacillus</taxon>
    </lineage>
</organism>
<evidence type="ECO:0000256" key="3">
    <source>
        <dbReference type="ARBA" id="ARBA00022764"/>
    </source>
</evidence>
<comment type="function">
    <text evidence="7">Chaperone involved in the correct folding and assembly of outer membrane proteins. Recognizes specific patterns of aromatic residues and the orientation of their side chains, which are found more frequently in integral outer membrane proteins. May act in both early periplasmic and late outer membrane-associated steps of protein maturation.</text>
</comment>
<dbReference type="Gene3D" id="3.10.50.40">
    <property type="match status" value="2"/>
</dbReference>
<dbReference type="PROSITE" id="PS50198">
    <property type="entry name" value="PPIC_PPIASE_2"/>
    <property type="match status" value="2"/>
</dbReference>
<dbReference type="InterPro" id="IPR050280">
    <property type="entry name" value="OMP_Chaperone_SurA"/>
</dbReference>
<comment type="domain">
    <text evidence="7">The PPIase activity resides only in the second parvulin domain. The N-terminal region and the C-terminal tail are necessary and sufficient for the chaperone activity of SurA. The PPIase activity is dispensable for SurA to function as a chaperone. The N-terminal region and the C-terminal tail are also required for porin recognition.</text>
</comment>
<dbReference type="Gene3D" id="1.10.4030.10">
    <property type="entry name" value="Porin chaperone SurA, peptide-binding domain"/>
    <property type="match status" value="1"/>
</dbReference>
<dbReference type="InterPro" id="IPR046357">
    <property type="entry name" value="PPIase_dom_sf"/>
</dbReference>
<accession>A0A059ZS10</accession>
<feature type="domain" description="PpiC" evidence="8">
    <location>
        <begin position="218"/>
        <end position="319"/>
    </location>
</feature>
<dbReference type="GO" id="GO:0051082">
    <property type="term" value="F:unfolded protein binding"/>
    <property type="evidence" value="ECO:0007669"/>
    <property type="project" value="UniProtKB-UniRule"/>
</dbReference>
<evidence type="ECO:0000256" key="5">
    <source>
        <dbReference type="ARBA" id="ARBA00023186"/>
    </source>
</evidence>
<reference evidence="9 10" key="1">
    <citation type="journal article" date="2009" name="J. Bacteriol.">
        <title>Draft genome sequence of the extremely acidophilic bacterium Acidithiobacillus caldus ATCC 51756 reveals metabolic versatility in the genus Acidithiobacillus.</title>
        <authorList>
            <person name="Valdes J."/>
            <person name="Quatrini R."/>
            <person name="Hallberg K."/>
            <person name="Dopson M."/>
            <person name="Valenzuela P.D."/>
            <person name="Holmes D.S."/>
        </authorList>
    </citation>
    <scope>NUCLEOTIDE SEQUENCE [LARGE SCALE GENOMIC DNA]</scope>
    <source>
        <strain evidence="10">ATCC 51756 / DSM 8584 / KU</strain>
    </source>
</reference>
<dbReference type="InterPro" id="IPR027304">
    <property type="entry name" value="Trigger_fact/SurA_dom_sf"/>
</dbReference>
<dbReference type="KEGG" id="acz:Acaty_c0388"/>
<dbReference type="Pfam" id="PF00639">
    <property type="entry name" value="Rotamase"/>
    <property type="match status" value="2"/>
</dbReference>
<keyword evidence="4 7" id="KW-0697">Rotamase</keyword>
<name>A0A059ZS10_ACICK</name>
<dbReference type="GO" id="GO:0006457">
    <property type="term" value="P:protein folding"/>
    <property type="evidence" value="ECO:0007669"/>
    <property type="project" value="UniProtKB-UniRule"/>
</dbReference>
<dbReference type="SUPFAM" id="SSF109998">
    <property type="entry name" value="Triger factor/SurA peptide-binding domain-like"/>
    <property type="match status" value="1"/>
</dbReference>